<accession>A0A1S4A838</accession>
<dbReference type="OrthoDB" id="1248833at2759"/>
<dbReference type="AlphaFoldDB" id="A0A1S4A838"/>
<dbReference type="KEGG" id="nta:107794785"/>
<proteinExistence type="predicted"/>
<dbReference type="RefSeq" id="XP_016472800.1">
    <property type="nucleotide sequence ID" value="XM_016617314.1"/>
</dbReference>
<name>A0A1S4A838_TOBAC</name>
<dbReference type="PaxDb" id="4097-A0A1S4A838"/>
<reference evidence="1" key="1">
    <citation type="journal article" date="2014" name="Nat. Commun.">
        <title>The tobacco genome sequence and its comparison with those of tomato and potato.</title>
        <authorList>
            <person name="Sierro N."/>
            <person name="Battey J.N."/>
            <person name="Ouadi S."/>
            <person name="Bakaher N."/>
            <person name="Bovet L."/>
            <person name="Willig A."/>
            <person name="Goepfert S."/>
            <person name="Peitsch M.C."/>
            <person name="Ivanov N.V."/>
        </authorList>
    </citation>
    <scope>NUCLEOTIDE SEQUENCE [LARGE SCALE GENOMIC DNA]</scope>
</reference>
<dbReference type="GeneID" id="107794785"/>
<reference evidence="2" key="2">
    <citation type="submission" date="2025-08" db="UniProtKB">
        <authorList>
            <consortium name="RefSeq"/>
        </authorList>
    </citation>
    <scope>IDENTIFICATION</scope>
    <source>
        <tissue evidence="2">Leaf</tissue>
    </source>
</reference>
<dbReference type="PANTHER" id="PTHR37610">
    <property type="entry name" value="CCHC-TYPE DOMAIN-CONTAINING PROTEIN"/>
    <property type="match status" value="1"/>
</dbReference>
<protein>
    <submittedName>
        <fullName evidence="2">Uncharacterized protein LOC107794785</fullName>
    </submittedName>
</protein>
<dbReference type="PANTHER" id="PTHR37610:SF86">
    <property type="entry name" value="RETROTRANSPOSON COPIA-LIKE N-TERMINAL DOMAIN-CONTAINING PROTEIN"/>
    <property type="match status" value="1"/>
</dbReference>
<sequence length="155" mass="18219">MSLLVKNKIDFINETCVREDYEKHPFRLHQWDQCNTIVRSWIMSSVAKELRQGIVFSSNTKKVWEALKNRFDKDEFESIISFPGCDCKKSKTFVEFLHTQKLVKFLMGLNETYAPQRSQILIMHPIPSLNQAYSMLIQEESQRMSSGLDELETHI</sequence>
<dbReference type="OMA" id="DFINETC"/>
<organism evidence="1 2">
    <name type="scientific">Nicotiana tabacum</name>
    <name type="common">Common tobacco</name>
    <dbReference type="NCBI Taxonomy" id="4097"/>
    <lineage>
        <taxon>Eukaryota</taxon>
        <taxon>Viridiplantae</taxon>
        <taxon>Streptophyta</taxon>
        <taxon>Embryophyta</taxon>
        <taxon>Tracheophyta</taxon>
        <taxon>Spermatophyta</taxon>
        <taxon>Magnoliopsida</taxon>
        <taxon>eudicotyledons</taxon>
        <taxon>Gunneridae</taxon>
        <taxon>Pentapetalae</taxon>
        <taxon>asterids</taxon>
        <taxon>lamiids</taxon>
        <taxon>Solanales</taxon>
        <taxon>Solanaceae</taxon>
        <taxon>Nicotianoideae</taxon>
        <taxon>Nicotianeae</taxon>
        <taxon>Nicotiana</taxon>
    </lineage>
</organism>
<evidence type="ECO:0000313" key="2">
    <source>
        <dbReference type="RefSeq" id="XP_016472800.1"/>
    </source>
</evidence>
<keyword evidence="1" id="KW-1185">Reference proteome</keyword>
<evidence type="ECO:0000313" key="1">
    <source>
        <dbReference type="Proteomes" id="UP000790787"/>
    </source>
</evidence>
<dbReference type="Proteomes" id="UP000790787">
    <property type="component" value="Chromosome 13"/>
</dbReference>
<gene>
    <name evidence="2" type="primary">LOC107794785</name>
</gene>